<dbReference type="PROSITE" id="PS50995">
    <property type="entry name" value="HTH_MARR_2"/>
    <property type="match status" value="1"/>
</dbReference>
<evidence type="ECO:0000256" key="2">
    <source>
        <dbReference type="ARBA" id="ARBA00023125"/>
    </source>
</evidence>
<keyword evidence="7" id="KW-1185">Reference proteome</keyword>
<proteinExistence type="predicted"/>
<dbReference type="SMART" id="SM00347">
    <property type="entry name" value="HTH_MARR"/>
    <property type="match status" value="1"/>
</dbReference>
<dbReference type="InterPro" id="IPR000835">
    <property type="entry name" value="HTH_MarR-typ"/>
</dbReference>
<organism evidence="6 7">
    <name type="scientific">Leucobacter allii</name>
    <dbReference type="NCBI Taxonomy" id="2932247"/>
    <lineage>
        <taxon>Bacteria</taxon>
        <taxon>Bacillati</taxon>
        <taxon>Actinomycetota</taxon>
        <taxon>Actinomycetes</taxon>
        <taxon>Micrococcales</taxon>
        <taxon>Microbacteriaceae</taxon>
        <taxon>Leucobacter</taxon>
    </lineage>
</organism>
<name>A0ABY4FPH4_9MICO</name>
<dbReference type="InterPro" id="IPR036388">
    <property type="entry name" value="WH-like_DNA-bd_sf"/>
</dbReference>
<dbReference type="PANTHER" id="PTHR33164:SF102">
    <property type="entry name" value="TRANSCRIPTIONAL REGULATORY PROTEIN"/>
    <property type="match status" value="1"/>
</dbReference>
<dbReference type="PANTHER" id="PTHR33164">
    <property type="entry name" value="TRANSCRIPTIONAL REGULATOR, MARR FAMILY"/>
    <property type="match status" value="1"/>
</dbReference>
<dbReference type="Gene3D" id="1.10.10.10">
    <property type="entry name" value="Winged helix-like DNA-binding domain superfamily/Winged helix DNA-binding domain"/>
    <property type="match status" value="1"/>
</dbReference>
<dbReference type="InterPro" id="IPR023187">
    <property type="entry name" value="Tscrpt_reg_MarR-type_CS"/>
</dbReference>
<evidence type="ECO:0000259" key="5">
    <source>
        <dbReference type="PROSITE" id="PS50995"/>
    </source>
</evidence>
<keyword evidence="3" id="KW-0804">Transcription</keyword>
<sequence length="186" mass="19189">MTAAPGASAGFDPARLAAVISPLRRTLLAAARAAGSLPDIPDAQIQIIRALETAEAPTPGELATRLRLDRSTISNLLAAMERSGLVERRRSPADRRFVRVSLSARARGIFAAFDDASSRLLARASGALRPEELATIGAALPALERLSEALADAPEPDPDPADRAGPAAAIDPAAVATSGGAEQERA</sequence>
<reference evidence="6 7" key="1">
    <citation type="submission" date="2022-04" db="EMBL/GenBank/DDBJ databases">
        <title>Leucobacter sp. isolated from rhizosphere of garlic.</title>
        <authorList>
            <person name="Won M."/>
            <person name="Lee C.-M."/>
            <person name="Woen H.-Y."/>
            <person name="Kwon S.-W."/>
        </authorList>
    </citation>
    <scope>NUCLEOTIDE SEQUENCE [LARGE SCALE GENOMIC DNA]</scope>
    <source>
        <strain evidence="6 7">H21R-40</strain>
    </source>
</reference>
<dbReference type="SUPFAM" id="SSF46785">
    <property type="entry name" value="Winged helix' DNA-binding domain"/>
    <property type="match status" value="1"/>
</dbReference>
<evidence type="ECO:0000256" key="1">
    <source>
        <dbReference type="ARBA" id="ARBA00023015"/>
    </source>
</evidence>
<dbReference type="InterPro" id="IPR039422">
    <property type="entry name" value="MarR/SlyA-like"/>
</dbReference>
<dbReference type="RefSeq" id="WP_244729191.1">
    <property type="nucleotide sequence ID" value="NZ_CP095045.1"/>
</dbReference>
<keyword evidence="2" id="KW-0238">DNA-binding</keyword>
<gene>
    <name evidence="6" type="ORF">MUN78_04890</name>
</gene>
<protein>
    <submittedName>
        <fullName evidence="6">MarR family transcriptional regulator</fullName>
    </submittedName>
</protein>
<dbReference type="CDD" id="cd00090">
    <property type="entry name" value="HTH_ARSR"/>
    <property type="match status" value="1"/>
</dbReference>
<evidence type="ECO:0000313" key="7">
    <source>
        <dbReference type="Proteomes" id="UP000831786"/>
    </source>
</evidence>
<dbReference type="PROSITE" id="PS01117">
    <property type="entry name" value="HTH_MARR_1"/>
    <property type="match status" value="1"/>
</dbReference>
<dbReference type="EMBL" id="CP095045">
    <property type="protein sequence ID" value="UOQ58185.1"/>
    <property type="molecule type" value="Genomic_DNA"/>
</dbReference>
<keyword evidence="1" id="KW-0805">Transcription regulation</keyword>
<evidence type="ECO:0000313" key="6">
    <source>
        <dbReference type="EMBL" id="UOQ58185.1"/>
    </source>
</evidence>
<dbReference type="InterPro" id="IPR036390">
    <property type="entry name" value="WH_DNA-bd_sf"/>
</dbReference>
<dbReference type="Proteomes" id="UP000831786">
    <property type="component" value="Chromosome"/>
</dbReference>
<accession>A0ABY4FPH4</accession>
<feature type="domain" description="HTH marR-type" evidence="5">
    <location>
        <begin position="13"/>
        <end position="145"/>
    </location>
</feature>
<feature type="region of interest" description="Disordered" evidence="4">
    <location>
        <begin position="147"/>
        <end position="186"/>
    </location>
</feature>
<feature type="compositionally biased region" description="Low complexity" evidence="4">
    <location>
        <begin position="163"/>
        <end position="176"/>
    </location>
</feature>
<dbReference type="InterPro" id="IPR011991">
    <property type="entry name" value="ArsR-like_HTH"/>
</dbReference>
<evidence type="ECO:0000256" key="4">
    <source>
        <dbReference type="SAM" id="MobiDB-lite"/>
    </source>
</evidence>
<dbReference type="Pfam" id="PF12802">
    <property type="entry name" value="MarR_2"/>
    <property type="match status" value="1"/>
</dbReference>
<dbReference type="PRINTS" id="PR00598">
    <property type="entry name" value="HTHMARR"/>
</dbReference>
<evidence type="ECO:0000256" key="3">
    <source>
        <dbReference type="ARBA" id="ARBA00023163"/>
    </source>
</evidence>